<comment type="caution">
    <text evidence="2">The sequence shown here is derived from an EMBL/GenBank/DDBJ whole genome shotgun (WGS) entry which is preliminary data.</text>
</comment>
<reference evidence="3" key="1">
    <citation type="journal article" date="2015" name="Nat. Genet.">
        <title>The genome and transcriptome of the zoonotic hookworm Ancylostoma ceylanicum identify infection-specific gene families.</title>
        <authorList>
            <person name="Schwarz E.M."/>
            <person name="Hu Y."/>
            <person name="Antoshechkin I."/>
            <person name="Miller M.M."/>
            <person name="Sternberg P.W."/>
            <person name="Aroian R.V."/>
        </authorList>
    </citation>
    <scope>NUCLEOTIDE SEQUENCE</scope>
    <source>
        <strain evidence="3">HY135</strain>
    </source>
</reference>
<protein>
    <submittedName>
        <fullName evidence="2">Uncharacterized protein</fullName>
    </submittedName>
</protein>
<name>A0A016VF47_9BILA</name>
<feature type="region of interest" description="Disordered" evidence="1">
    <location>
        <begin position="47"/>
        <end position="67"/>
    </location>
</feature>
<keyword evidence="3" id="KW-1185">Reference proteome</keyword>
<sequence length="67" mass="7406">MKSTHPCACVDPMVRGRMRRGASIRNAPLTRTSRRTPRALHRCAVGSSSINEQPDDSFSGNEFTFAL</sequence>
<evidence type="ECO:0000313" key="2">
    <source>
        <dbReference type="EMBL" id="EYC25921.1"/>
    </source>
</evidence>
<organism evidence="2 3">
    <name type="scientific">Ancylostoma ceylanicum</name>
    <dbReference type="NCBI Taxonomy" id="53326"/>
    <lineage>
        <taxon>Eukaryota</taxon>
        <taxon>Metazoa</taxon>
        <taxon>Ecdysozoa</taxon>
        <taxon>Nematoda</taxon>
        <taxon>Chromadorea</taxon>
        <taxon>Rhabditida</taxon>
        <taxon>Rhabditina</taxon>
        <taxon>Rhabditomorpha</taxon>
        <taxon>Strongyloidea</taxon>
        <taxon>Ancylostomatidae</taxon>
        <taxon>Ancylostomatinae</taxon>
        <taxon>Ancylostoma</taxon>
    </lineage>
</organism>
<accession>A0A016VF47</accession>
<dbReference type="AlphaFoldDB" id="A0A016VF47"/>
<proteinExistence type="predicted"/>
<evidence type="ECO:0000313" key="3">
    <source>
        <dbReference type="Proteomes" id="UP000024635"/>
    </source>
</evidence>
<dbReference type="EMBL" id="JARK01001347">
    <property type="protein sequence ID" value="EYC25921.1"/>
    <property type="molecule type" value="Genomic_DNA"/>
</dbReference>
<evidence type="ECO:0000256" key="1">
    <source>
        <dbReference type="SAM" id="MobiDB-lite"/>
    </source>
</evidence>
<dbReference type="Proteomes" id="UP000024635">
    <property type="component" value="Unassembled WGS sequence"/>
</dbReference>
<gene>
    <name evidence="2" type="primary">Acey_s0011.g1459</name>
    <name evidence="2" type="ORF">Y032_0011g1459</name>
</gene>